<evidence type="ECO:0000313" key="2">
    <source>
        <dbReference type="Proteomes" id="UP000077684"/>
    </source>
</evidence>
<comment type="caution">
    <text evidence="1">The sequence shown here is derived from an EMBL/GenBank/DDBJ whole genome shotgun (WGS) entry which is preliminary data.</text>
</comment>
<dbReference type="AlphaFoldDB" id="A0A8X7SU65"/>
<protein>
    <submittedName>
        <fullName evidence="1">Uncharacterized protein</fullName>
    </submittedName>
</protein>
<organism evidence="1 2">
    <name type="scientific">Tilletia controversa</name>
    <name type="common">dwarf bunt fungus</name>
    <dbReference type="NCBI Taxonomy" id="13291"/>
    <lineage>
        <taxon>Eukaryota</taxon>
        <taxon>Fungi</taxon>
        <taxon>Dikarya</taxon>
        <taxon>Basidiomycota</taxon>
        <taxon>Ustilaginomycotina</taxon>
        <taxon>Exobasidiomycetes</taxon>
        <taxon>Tilletiales</taxon>
        <taxon>Tilletiaceae</taxon>
        <taxon>Tilletia</taxon>
    </lineage>
</organism>
<dbReference type="Proteomes" id="UP000077684">
    <property type="component" value="Unassembled WGS sequence"/>
</dbReference>
<gene>
    <name evidence="1" type="ORF">A4X06_0g7386</name>
</gene>
<sequence>MTITETGSVQCLCGCGPLYTHWYTGSQEPEKNSCAKTITLSRLQVNEDGGHRGRSADALHHHQRPSITIHLRTDNITPHLTYGGVSGRSHR</sequence>
<name>A0A8X7SU65_9BASI</name>
<dbReference type="EMBL" id="LWDE02001275">
    <property type="protein sequence ID" value="KAE8241832.1"/>
    <property type="molecule type" value="Genomic_DNA"/>
</dbReference>
<reference evidence="1" key="1">
    <citation type="submission" date="2016-04" db="EMBL/GenBank/DDBJ databases">
        <authorList>
            <person name="Nguyen H.D."/>
            <person name="Samba Siva P."/>
            <person name="Cullis J."/>
            <person name="Levesque C.A."/>
            <person name="Hambleton S."/>
        </authorList>
    </citation>
    <scope>NUCLEOTIDE SEQUENCE</scope>
    <source>
        <strain evidence="1">DAOMC 236426</strain>
    </source>
</reference>
<reference evidence="1" key="2">
    <citation type="journal article" date="2019" name="IMA Fungus">
        <title>Genome sequencing and comparison of five Tilletia species to identify candidate genes for the detection of regulated species infecting wheat.</title>
        <authorList>
            <person name="Nguyen H.D.T."/>
            <person name="Sultana T."/>
            <person name="Kesanakurti P."/>
            <person name="Hambleton S."/>
        </authorList>
    </citation>
    <scope>NUCLEOTIDE SEQUENCE</scope>
    <source>
        <strain evidence="1">DAOMC 236426</strain>
    </source>
</reference>
<accession>A0A8X7SU65</accession>
<proteinExistence type="predicted"/>
<evidence type="ECO:0000313" key="1">
    <source>
        <dbReference type="EMBL" id="KAE8241832.1"/>
    </source>
</evidence>
<keyword evidence="2" id="KW-1185">Reference proteome</keyword>